<keyword evidence="2" id="KW-0812">Transmembrane</keyword>
<keyword evidence="2" id="KW-1133">Transmembrane helix</keyword>
<feature type="compositionally biased region" description="Basic residues" evidence="1">
    <location>
        <begin position="146"/>
        <end position="161"/>
    </location>
</feature>
<name>A0A919CEC5_9ACTN</name>
<accession>A0A919CEC5</accession>
<protein>
    <submittedName>
        <fullName evidence="3">Uncharacterized protein</fullName>
    </submittedName>
</protein>
<feature type="compositionally biased region" description="Low complexity" evidence="1">
    <location>
        <begin position="89"/>
        <end position="115"/>
    </location>
</feature>
<reference evidence="3" key="2">
    <citation type="submission" date="2020-09" db="EMBL/GenBank/DDBJ databases">
        <authorList>
            <person name="Sun Q."/>
            <person name="Ohkuma M."/>
        </authorList>
    </citation>
    <scope>NUCLEOTIDE SEQUENCE</scope>
    <source>
        <strain evidence="3">JCM 4637</strain>
    </source>
</reference>
<reference evidence="3" key="1">
    <citation type="journal article" date="2014" name="Int. J. Syst. Evol. Microbiol.">
        <title>Complete genome sequence of Corynebacterium casei LMG S-19264T (=DSM 44701T), isolated from a smear-ripened cheese.</title>
        <authorList>
            <consortium name="US DOE Joint Genome Institute (JGI-PGF)"/>
            <person name="Walter F."/>
            <person name="Albersmeier A."/>
            <person name="Kalinowski J."/>
            <person name="Ruckert C."/>
        </authorList>
    </citation>
    <scope>NUCLEOTIDE SEQUENCE</scope>
    <source>
        <strain evidence="3">JCM 4637</strain>
    </source>
</reference>
<dbReference type="Proteomes" id="UP000638353">
    <property type="component" value="Unassembled WGS sequence"/>
</dbReference>
<feature type="transmembrane region" description="Helical" evidence="2">
    <location>
        <begin position="62"/>
        <end position="80"/>
    </location>
</feature>
<evidence type="ECO:0000313" key="4">
    <source>
        <dbReference type="Proteomes" id="UP000638353"/>
    </source>
</evidence>
<evidence type="ECO:0000313" key="3">
    <source>
        <dbReference type="EMBL" id="GHD14366.1"/>
    </source>
</evidence>
<feature type="region of interest" description="Disordered" evidence="1">
    <location>
        <begin position="83"/>
        <end position="161"/>
    </location>
</feature>
<sequence>MTSFKAQLCRMRPLLGGGFRKLRIRTGKFVRLLCSHGHQIGIWVSIAMLCSAVVLLVKSQTAEAAVLTGMATFVLTLTVAKHRGSQETPGAGPPASSAQASLPQPALEAAPALRELPPPPPNGNPGACPHIIPAQAQARAQNRFRASGRHRRTRGKKRTTT</sequence>
<dbReference type="AlphaFoldDB" id="A0A919CEC5"/>
<gene>
    <name evidence="3" type="ORF">GCM10010334_73540</name>
</gene>
<evidence type="ECO:0000256" key="1">
    <source>
        <dbReference type="SAM" id="MobiDB-lite"/>
    </source>
</evidence>
<organism evidence="3 4">
    <name type="scientific">Streptomyces finlayi</name>
    <dbReference type="NCBI Taxonomy" id="67296"/>
    <lineage>
        <taxon>Bacteria</taxon>
        <taxon>Bacillati</taxon>
        <taxon>Actinomycetota</taxon>
        <taxon>Actinomycetes</taxon>
        <taxon>Kitasatosporales</taxon>
        <taxon>Streptomycetaceae</taxon>
        <taxon>Streptomyces</taxon>
    </lineage>
</organism>
<dbReference type="EMBL" id="BMVC01000021">
    <property type="protein sequence ID" value="GHD14366.1"/>
    <property type="molecule type" value="Genomic_DNA"/>
</dbReference>
<feature type="transmembrane region" description="Helical" evidence="2">
    <location>
        <begin position="29"/>
        <end position="56"/>
    </location>
</feature>
<keyword evidence="2" id="KW-0472">Membrane</keyword>
<comment type="caution">
    <text evidence="3">The sequence shown here is derived from an EMBL/GenBank/DDBJ whole genome shotgun (WGS) entry which is preliminary data.</text>
</comment>
<feature type="compositionally biased region" description="Low complexity" evidence="1">
    <location>
        <begin position="124"/>
        <end position="145"/>
    </location>
</feature>
<evidence type="ECO:0000256" key="2">
    <source>
        <dbReference type="SAM" id="Phobius"/>
    </source>
</evidence>
<proteinExistence type="predicted"/>